<gene>
    <name evidence="3" type="ORF">NNHBGCAA_00006</name>
</gene>
<dbReference type="PANTHER" id="PTHR44216:SF3">
    <property type="entry name" value="PROTEIN O-MANNOSYL-TRANSFERASE TMTC2"/>
    <property type="match status" value="1"/>
</dbReference>
<dbReference type="SMART" id="SM00028">
    <property type="entry name" value="TPR"/>
    <property type="match status" value="2"/>
</dbReference>
<keyword evidence="1" id="KW-0802">TPR repeat</keyword>
<dbReference type="PANTHER" id="PTHR44216">
    <property type="entry name" value="PROTEIN O-MANNOSYL-TRANSFERASE TMTC2"/>
    <property type="match status" value="1"/>
</dbReference>
<dbReference type="GO" id="GO:0000030">
    <property type="term" value="F:mannosyltransferase activity"/>
    <property type="evidence" value="ECO:0007669"/>
    <property type="project" value="TreeGrafter"/>
</dbReference>
<dbReference type="Pfam" id="PF00515">
    <property type="entry name" value="TPR_1"/>
    <property type="match status" value="1"/>
</dbReference>
<name>A0A7G9Z0X2_9EURY</name>
<organism evidence="3">
    <name type="scientific">Candidatus Methanophagaceae archaeon ANME-1 ERB6</name>
    <dbReference type="NCBI Taxonomy" id="2759912"/>
    <lineage>
        <taxon>Archaea</taxon>
        <taxon>Methanobacteriati</taxon>
        <taxon>Methanobacteriota</taxon>
        <taxon>Stenosarchaea group</taxon>
        <taxon>Methanomicrobia</taxon>
        <taxon>Candidatus Methanophagales</taxon>
        <taxon>Candidatus Methanophagaceae</taxon>
    </lineage>
</organism>
<feature type="coiled-coil region" evidence="2">
    <location>
        <begin position="27"/>
        <end position="81"/>
    </location>
</feature>
<evidence type="ECO:0000313" key="3">
    <source>
        <dbReference type="EMBL" id="QNO53906.1"/>
    </source>
</evidence>
<dbReference type="InterPro" id="IPR011990">
    <property type="entry name" value="TPR-like_helical_dom_sf"/>
</dbReference>
<dbReference type="InterPro" id="IPR052384">
    <property type="entry name" value="TMTC_O-mannosyltransferase"/>
</dbReference>
<feature type="repeat" description="TPR" evidence="1">
    <location>
        <begin position="11"/>
        <end position="44"/>
    </location>
</feature>
<protein>
    <submittedName>
        <fullName evidence="3">Uncharacterized protein</fullName>
    </submittedName>
</protein>
<dbReference type="AlphaFoldDB" id="A0A7G9Z0X2"/>
<dbReference type="SUPFAM" id="SSF48452">
    <property type="entry name" value="TPR-like"/>
    <property type="match status" value="1"/>
</dbReference>
<accession>A0A7G9Z0X2</accession>
<evidence type="ECO:0000256" key="2">
    <source>
        <dbReference type="SAM" id="Coils"/>
    </source>
</evidence>
<dbReference type="InterPro" id="IPR019734">
    <property type="entry name" value="TPR_rpt"/>
</dbReference>
<evidence type="ECO:0000256" key="1">
    <source>
        <dbReference type="PROSITE-ProRule" id="PRU00339"/>
    </source>
</evidence>
<dbReference type="Gene3D" id="1.25.40.10">
    <property type="entry name" value="Tetratricopeptide repeat domain"/>
    <property type="match status" value="1"/>
</dbReference>
<reference evidence="3" key="1">
    <citation type="submission" date="2020-06" db="EMBL/GenBank/DDBJ databases">
        <title>Unique genomic features of the anaerobic methanotrophic archaea.</title>
        <authorList>
            <person name="Chadwick G.L."/>
            <person name="Skennerton C.T."/>
            <person name="Laso-Perez R."/>
            <person name="Leu A.O."/>
            <person name="Speth D.R."/>
            <person name="Yu H."/>
            <person name="Morgan-Lang C."/>
            <person name="Hatzenpichler R."/>
            <person name="Goudeau D."/>
            <person name="Malmstrom R."/>
            <person name="Brazelton W.J."/>
            <person name="Woyke T."/>
            <person name="Hallam S.J."/>
            <person name="Tyson G.W."/>
            <person name="Wegener G."/>
            <person name="Boetius A."/>
            <person name="Orphan V."/>
        </authorList>
    </citation>
    <scope>NUCLEOTIDE SEQUENCE</scope>
</reference>
<dbReference type="EMBL" id="MT631555">
    <property type="protein sequence ID" value="QNO53906.1"/>
    <property type="molecule type" value="Genomic_DNA"/>
</dbReference>
<proteinExistence type="predicted"/>
<keyword evidence="2" id="KW-0175">Coiled coil</keyword>
<dbReference type="PROSITE" id="PS50293">
    <property type="entry name" value="TPR_REGION"/>
    <property type="match status" value="1"/>
</dbReference>
<dbReference type="GO" id="GO:0035269">
    <property type="term" value="P:protein O-linked glycosylation via mannose"/>
    <property type="evidence" value="ECO:0007669"/>
    <property type="project" value="TreeGrafter"/>
</dbReference>
<sequence>MEAIRSNPNLAEVHYNLGVLLEDLARYDEAEEEYKKAIKLNLNLAEAHANLGILFLIIERSEEAKKELKIAKELFEKEGREEDVEKTEELLRSL</sequence>
<dbReference type="PROSITE" id="PS50005">
    <property type="entry name" value="TPR"/>
    <property type="match status" value="1"/>
</dbReference>